<dbReference type="InterPro" id="IPR006099">
    <property type="entry name" value="MeMalonylCoA_mutase_a/b_cat"/>
</dbReference>
<organism evidence="2 3">
    <name type="scientific">Gottfriedia endophytica</name>
    <dbReference type="NCBI Taxonomy" id="2820819"/>
    <lineage>
        <taxon>Bacteria</taxon>
        <taxon>Bacillati</taxon>
        <taxon>Bacillota</taxon>
        <taxon>Bacilli</taxon>
        <taxon>Bacillales</taxon>
        <taxon>Bacillaceae</taxon>
        <taxon>Gottfriedia</taxon>
    </lineage>
</organism>
<feature type="domain" description="Methylmalonyl-CoA mutase alpha/beta chain catalytic" evidence="1">
    <location>
        <begin position="100"/>
        <end position="339"/>
    </location>
</feature>
<evidence type="ECO:0000313" key="2">
    <source>
        <dbReference type="EMBL" id="MBP0724379.1"/>
    </source>
</evidence>
<dbReference type="Proteomes" id="UP000682134">
    <property type="component" value="Unassembled WGS sequence"/>
</dbReference>
<dbReference type="EMBL" id="JAGIYQ010000002">
    <property type="protein sequence ID" value="MBP0724379.1"/>
    <property type="molecule type" value="Genomic_DNA"/>
</dbReference>
<reference evidence="2" key="1">
    <citation type="submission" date="2021-04" db="EMBL/GenBank/DDBJ databases">
        <title>Genome seq and assembly of Bacillus sp.</title>
        <authorList>
            <person name="Chhetri G."/>
        </authorList>
    </citation>
    <scope>NUCLEOTIDE SEQUENCE</scope>
    <source>
        <strain evidence="2">RG28</strain>
    </source>
</reference>
<gene>
    <name evidence="2" type="ORF">J5Y03_04160</name>
</gene>
<evidence type="ECO:0000313" key="3">
    <source>
        <dbReference type="Proteomes" id="UP000682134"/>
    </source>
</evidence>
<dbReference type="AlphaFoldDB" id="A0A940NLH8"/>
<dbReference type="GO" id="GO:0016866">
    <property type="term" value="F:intramolecular transferase activity"/>
    <property type="evidence" value="ECO:0007669"/>
    <property type="project" value="InterPro"/>
</dbReference>
<dbReference type="GO" id="GO:0031419">
    <property type="term" value="F:cobalamin binding"/>
    <property type="evidence" value="ECO:0007669"/>
    <property type="project" value="InterPro"/>
</dbReference>
<proteinExistence type="predicted"/>
<keyword evidence="3" id="KW-1185">Reference proteome</keyword>
<accession>A0A940NLH8</accession>
<dbReference type="RefSeq" id="WP_209402825.1">
    <property type="nucleotide sequence ID" value="NZ_JAGIYQ010000002.1"/>
</dbReference>
<name>A0A940NLH8_9BACI</name>
<protein>
    <recommendedName>
        <fullName evidence="1">Methylmalonyl-CoA mutase alpha/beta chain catalytic domain-containing protein</fullName>
    </recommendedName>
</protein>
<sequence>MGKVKSNFDFDKIIKEDWINVLPNDLNQYVKTTLEGINIEPLYDQSSQPLLNTISISKTIDIQEYEISNDPISNIVKKLFNCAEDNAGGVHFFEELNQLQSVNHSTFSSAAFHEIGANHIQEISYLLATISELLHQVKNNNGDIRQLLHTVQFELCVDTDFYMSIAKIKAFQLLIPIVLKEFIENIDYQKIIYITKTSKRTLTNEEETLNLIRKTIETITAFLSGVDFVRIVPYEENEEAIRWTNNIYNLLKFESGLSNYRTLLNGSYYLEELTKQVAEKAWNQFLEIEEKGGFVNFVDSGEFFKDINRTNKNRLKQFMLGDKKIVGNNAFRRVEPSTKYSQDDKTYIFRDSEWIEKCHLLLSTSWDCIILDGANEEDQKINEDIFKTLSSIGLKNQTNADVIFLAGSQESMKQFINQNKDKTVIQIGINDGSEIPYSLLHITDLPDVIEKIHCEKGWN</sequence>
<comment type="caution">
    <text evidence="2">The sequence shown here is derived from an EMBL/GenBank/DDBJ whole genome shotgun (WGS) entry which is preliminary data.</text>
</comment>
<dbReference type="InterPro" id="IPR016176">
    <property type="entry name" value="Cbl-dep_enz_cat"/>
</dbReference>
<dbReference type="Gene3D" id="3.20.20.240">
    <property type="entry name" value="Methylmalonyl-CoA mutase"/>
    <property type="match status" value="1"/>
</dbReference>
<dbReference type="PANTHER" id="PTHR48101">
    <property type="entry name" value="METHYLMALONYL-COA MUTASE, MITOCHONDRIAL-RELATED"/>
    <property type="match status" value="1"/>
</dbReference>
<evidence type="ECO:0000259" key="1">
    <source>
        <dbReference type="Pfam" id="PF01642"/>
    </source>
</evidence>
<dbReference type="SUPFAM" id="SSF51703">
    <property type="entry name" value="Cobalamin (vitamin B12)-dependent enzymes"/>
    <property type="match status" value="1"/>
</dbReference>
<dbReference type="PANTHER" id="PTHR48101:SF1">
    <property type="entry name" value="METHYLMALONYL-COA MUTASE, LARGE SUBUNIT"/>
    <property type="match status" value="1"/>
</dbReference>
<dbReference type="Pfam" id="PF01642">
    <property type="entry name" value="MM_CoA_mutase"/>
    <property type="match status" value="1"/>
</dbReference>